<reference evidence="1 2" key="1">
    <citation type="journal article" date="2016" name="Nat. Commun.">
        <title>Genomes of cryptic chimpanzee Plasmodium species reveal key evolutionary events leading to human malaria.</title>
        <authorList>
            <person name="Sundararaman S.A."/>
            <person name="Plenderleith L.J."/>
            <person name="Liu W."/>
            <person name="Loy D.E."/>
            <person name="Learn G.H."/>
            <person name="Li Y."/>
            <person name="Shaw K.S."/>
            <person name="Ayouba A."/>
            <person name="Peeters M."/>
            <person name="Speede S."/>
            <person name="Shaw G.M."/>
            <person name="Bushman F.D."/>
            <person name="Brisson D."/>
            <person name="Rayner J.C."/>
            <person name="Sharp P.M."/>
            <person name="Hahn B.H."/>
        </authorList>
    </citation>
    <scope>NUCLEOTIDE SEQUENCE [LARGE SCALE GENOMIC DNA]</scope>
    <source>
        <strain evidence="1 2">SY75</strain>
    </source>
</reference>
<feature type="non-terminal residue" evidence="1">
    <location>
        <position position="123"/>
    </location>
</feature>
<evidence type="ECO:0000313" key="1">
    <source>
        <dbReference type="EMBL" id="KYN92952.1"/>
    </source>
</evidence>
<gene>
    <name evidence="1" type="ORF">PGSY75_0042400</name>
</gene>
<dbReference type="EMBL" id="LVLB01000422">
    <property type="protein sequence ID" value="KYN92952.1"/>
    <property type="molecule type" value="Genomic_DNA"/>
</dbReference>
<accession>A0A151L1W7</accession>
<sequence>CTLPKEDEIPQFLRWLTEWSQQYCKEKLIKSRIINTKCKDIVDGKNYATTVDISDIECKRLFMDYENWFRYRNNDWNGLSKKYDKIKNAINSATTKPPEETPQQYIRNNCVDCECDLNDLKEI</sequence>
<name>A0A151L1W7_9APIC</name>
<dbReference type="Proteomes" id="UP000076004">
    <property type="component" value="Unassembled WGS sequence"/>
</dbReference>
<dbReference type="RefSeq" id="XP_018638678.1">
    <property type="nucleotide sequence ID" value="XM_018783540.1"/>
</dbReference>
<dbReference type="VEuPathDB" id="PlasmoDB:PGSY75_0042400"/>
<dbReference type="KEGG" id="pgab:PGSY75_0042400"/>
<dbReference type="GeneID" id="29774153"/>
<proteinExistence type="predicted"/>
<dbReference type="AlphaFoldDB" id="A0A151L1W7"/>
<dbReference type="Gene3D" id="1.20.58.830">
    <property type="match status" value="1"/>
</dbReference>
<organism evidence="1 2">
    <name type="scientific">Plasmodium gaboni</name>
    <dbReference type="NCBI Taxonomy" id="647221"/>
    <lineage>
        <taxon>Eukaryota</taxon>
        <taxon>Sar</taxon>
        <taxon>Alveolata</taxon>
        <taxon>Apicomplexa</taxon>
        <taxon>Aconoidasida</taxon>
        <taxon>Haemosporida</taxon>
        <taxon>Plasmodiidae</taxon>
        <taxon>Plasmodium</taxon>
        <taxon>Plasmodium (Laverania)</taxon>
    </lineage>
</organism>
<evidence type="ECO:0000313" key="2">
    <source>
        <dbReference type="Proteomes" id="UP000076004"/>
    </source>
</evidence>
<comment type="caution">
    <text evidence="1">The sequence shown here is derived from an EMBL/GenBank/DDBJ whole genome shotgun (WGS) entry which is preliminary data.</text>
</comment>
<dbReference type="SUPFAM" id="SSF140924">
    <property type="entry name" value="Duffy binding domain-like"/>
    <property type="match status" value="1"/>
</dbReference>
<protein>
    <submittedName>
        <fullName evidence="1">Putative EMP1-like protein</fullName>
    </submittedName>
</protein>
<feature type="non-terminal residue" evidence="1">
    <location>
        <position position="1"/>
    </location>
</feature>